<proteinExistence type="predicted"/>
<feature type="compositionally biased region" description="Basic and acidic residues" evidence="1">
    <location>
        <begin position="1"/>
        <end position="11"/>
    </location>
</feature>
<evidence type="ECO:0000313" key="3">
    <source>
        <dbReference type="Proteomes" id="UP000236551"/>
    </source>
</evidence>
<dbReference type="Proteomes" id="UP000236551">
    <property type="component" value="Chromosome"/>
</dbReference>
<gene>
    <name evidence="2" type="ORF">CV83915_00569</name>
</gene>
<dbReference type="EMBL" id="CP024978">
    <property type="protein sequence ID" value="ATZ30941.1"/>
    <property type="molecule type" value="Genomic_DNA"/>
</dbReference>
<organism evidence="2 3">
    <name type="scientific">Escherichia coli</name>
    <dbReference type="NCBI Taxonomy" id="562"/>
    <lineage>
        <taxon>Bacteria</taxon>
        <taxon>Pseudomonadati</taxon>
        <taxon>Pseudomonadota</taxon>
        <taxon>Gammaproteobacteria</taxon>
        <taxon>Enterobacterales</taxon>
        <taxon>Enterobacteriaceae</taxon>
        <taxon>Escherichia</taxon>
    </lineage>
</organism>
<reference evidence="2 3" key="1">
    <citation type="submission" date="2017-11" db="EMBL/GenBank/DDBJ databases">
        <title>Escherichia coli CV839-15 Genome sequencing and assembly.</title>
        <authorList>
            <person name="Li Z."/>
            <person name="Song N."/>
            <person name="Li W."/>
            <person name="Philip H.R."/>
            <person name="Bu Z."/>
            <person name="Siguo L."/>
        </authorList>
    </citation>
    <scope>NUCLEOTIDE SEQUENCE [LARGE SCALE GENOMIC DNA]</scope>
    <source>
        <strain evidence="2 3">CV839-15</strain>
    </source>
</reference>
<accession>A0A2H4TMZ9</accession>
<feature type="region of interest" description="Disordered" evidence="1">
    <location>
        <begin position="1"/>
        <end position="29"/>
    </location>
</feature>
<evidence type="ECO:0000313" key="2">
    <source>
        <dbReference type="EMBL" id="ATZ30941.1"/>
    </source>
</evidence>
<name>A0A2H4TMZ9_ECOLX</name>
<sequence>MMRRRNDEQSVHIKSFSRPKIHSNDEDLQEYGINPNAFFKIN</sequence>
<evidence type="ECO:0000256" key="1">
    <source>
        <dbReference type="SAM" id="MobiDB-lite"/>
    </source>
</evidence>
<protein>
    <submittedName>
        <fullName evidence="2">Uncharacterized protein</fullName>
    </submittedName>
</protein>
<dbReference type="AlphaFoldDB" id="A0A2H4TMZ9"/>